<evidence type="ECO:0000256" key="1">
    <source>
        <dbReference type="ARBA" id="ARBA00023015"/>
    </source>
</evidence>
<proteinExistence type="predicted"/>
<dbReference type="SMART" id="SM00342">
    <property type="entry name" value="HTH_ARAC"/>
    <property type="match status" value="1"/>
</dbReference>
<feature type="compositionally biased region" description="Basic residues" evidence="4">
    <location>
        <begin position="279"/>
        <end position="295"/>
    </location>
</feature>
<keyword evidence="1" id="KW-0805">Transcription regulation</keyword>
<organism evidence="6 7">
    <name type="scientific">Aureibacillus halotolerans</name>
    <dbReference type="NCBI Taxonomy" id="1508390"/>
    <lineage>
        <taxon>Bacteria</taxon>
        <taxon>Bacillati</taxon>
        <taxon>Bacillota</taxon>
        <taxon>Bacilli</taxon>
        <taxon>Bacillales</taxon>
        <taxon>Bacillaceae</taxon>
        <taxon>Aureibacillus</taxon>
    </lineage>
</organism>
<dbReference type="OrthoDB" id="2713997at2"/>
<name>A0A4R6U8K9_9BACI</name>
<dbReference type="Pfam" id="PF02311">
    <property type="entry name" value="AraC_binding"/>
    <property type="match status" value="1"/>
</dbReference>
<keyword evidence="7" id="KW-1185">Reference proteome</keyword>
<dbReference type="PRINTS" id="PR00032">
    <property type="entry name" value="HTHARAC"/>
</dbReference>
<dbReference type="InterPro" id="IPR003313">
    <property type="entry name" value="AraC-bd"/>
</dbReference>
<dbReference type="Proteomes" id="UP000295632">
    <property type="component" value="Unassembled WGS sequence"/>
</dbReference>
<dbReference type="SUPFAM" id="SSF46689">
    <property type="entry name" value="Homeodomain-like"/>
    <property type="match status" value="2"/>
</dbReference>
<sequence length="302" mass="35504">MKTDKIGAAYRIVDEQWSEEKFQKHSHDLFEIYCFHSGNCQYLIGDRIYSLQPGDVIIMNGLTLHGARPVATEPYRRSVLEFSSEWIGPMLDELQLSALLLPFYKLNHFLFRGLSTADLEEMDELLRQIAMIRHEGKGVHVTDEAASFNLRLQEGELFSFILRMLMKLYQISRSRLQQLPPQESEKSRYVDEIVIYIQSAFQQRLSLDDIAERLNLSKYHMCRVFKEMTGLTVMQYLTHVRLQRAKYLLEVDNEKTISDIALETGFDTASHFSRIFRKQVHQPPSKYRKEKKHQRHPDTMQP</sequence>
<feature type="region of interest" description="Disordered" evidence="4">
    <location>
        <begin position="279"/>
        <end position="302"/>
    </location>
</feature>
<evidence type="ECO:0000259" key="5">
    <source>
        <dbReference type="PROSITE" id="PS01124"/>
    </source>
</evidence>
<evidence type="ECO:0000256" key="3">
    <source>
        <dbReference type="ARBA" id="ARBA00023163"/>
    </source>
</evidence>
<dbReference type="AlphaFoldDB" id="A0A4R6U8K9"/>
<accession>A0A4R6U8K9</accession>
<dbReference type="SUPFAM" id="SSF51215">
    <property type="entry name" value="Regulatory protein AraC"/>
    <property type="match status" value="1"/>
</dbReference>
<keyword evidence="3" id="KW-0804">Transcription</keyword>
<evidence type="ECO:0000313" key="7">
    <source>
        <dbReference type="Proteomes" id="UP000295632"/>
    </source>
</evidence>
<gene>
    <name evidence="6" type="ORF">EV213_101328</name>
</gene>
<dbReference type="InterPro" id="IPR037923">
    <property type="entry name" value="HTH-like"/>
</dbReference>
<dbReference type="GO" id="GO:0003700">
    <property type="term" value="F:DNA-binding transcription factor activity"/>
    <property type="evidence" value="ECO:0007669"/>
    <property type="project" value="InterPro"/>
</dbReference>
<dbReference type="PROSITE" id="PS01124">
    <property type="entry name" value="HTH_ARAC_FAMILY_2"/>
    <property type="match status" value="1"/>
</dbReference>
<dbReference type="Pfam" id="PF12833">
    <property type="entry name" value="HTH_18"/>
    <property type="match status" value="1"/>
</dbReference>
<dbReference type="GO" id="GO:0043565">
    <property type="term" value="F:sequence-specific DNA binding"/>
    <property type="evidence" value="ECO:0007669"/>
    <property type="project" value="InterPro"/>
</dbReference>
<dbReference type="EMBL" id="SNYJ01000001">
    <property type="protein sequence ID" value="TDQ42898.1"/>
    <property type="molecule type" value="Genomic_DNA"/>
</dbReference>
<dbReference type="InterPro" id="IPR009057">
    <property type="entry name" value="Homeodomain-like_sf"/>
</dbReference>
<feature type="domain" description="HTH araC/xylS-type" evidence="5">
    <location>
        <begin position="191"/>
        <end position="290"/>
    </location>
</feature>
<protein>
    <submittedName>
        <fullName evidence="6">AraC-like protein</fullName>
    </submittedName>
</protein>
<reference evidence="6 7" key="1">
    <citation type="submission" date="2019-03" db="EMBL/GenBank/DDBJ databases">
        <title>Genomic Encyclopedia of Type Strains, Phase IV (KMG-IV): sequencing the most valuable type-strain genomes for metagenomic binning, comparative biology and taxonomic classification.</title>
        <authorList>
            <person name="Goeker M."/>
        </authorList>
    </citation>
    <scope>NUCLEOTIDE SEQUENCE [LARGE SCALE GENOMIC DNA]</scope>
    <source>
        <strain evidence="6 7">DSM 28697</strain>
    </source>
</reference>
<comment type="caution">
    <text evidence="6">The sequence shown here is derived from an EMBL/GenBank/DDBJ whole genome shotgun (WGS) entry which is preliminary data.</text>
</comment>
<dbReference type="InterPro" id="IPR018060">
    <property type="entry name" value="HTH_AraC"/>
</dbReference>
<dbReference type="InterPro" id="IPR020449">
    <property type="entry name" value="Tscrpt_reg_AraC-type_HTH"/>
</dbReference>
<dbReference type="RefSeq" id="WP_133578720.1">
    <property type="nucleotide sequence ID" value="NZ_SNYJ01000001.1"/>
</dbReference>
<evidence type="ECO:0000256" key="4">
    <source>
        <dbReference type="SAM" id="MobiDB-lite"/>
    </source>
</evidence>
<dbReference type="Gene3D" id="1.10.10.60">
    <property type="entry name" value="Homeodomain-like"/>
    <property type="match status" value="2"/>
</dbReference>
<dbReference type="PANTHER" id="PTHR43280">
    <property type="entry name" value="ARAC-FAMILY TRANSCRIPTIONAL REGULATOR"/>
    <property type="match status" value="1"/>
</dbReference>
<dbReference type="Gene3D" id="2.60.120.10">
    <property type="entry name" value="Jelly Rolls"/>
    <property type="match status" value="1"/>
</dbReference>
<dbReference type="InterPro" id="IPR014710">
    <property type="entry name" value="RmlC-like_jellyroll"/>
</dbReference>
<evidence type="ECO:0000256" key="2">
    <source>
        <dbReference type="ARBA" id="ARBA00023125"/>
    </source>
</evidence>
<dbReference type="PANTHER" id="PTHR43280:SF28">
    <property type="entry name" value="HTH-TYPE TRANSCRIPTIONAL ACTIVATOR RHAS"/>
    <property type="match status" value="1"/>
</dbReference>
<evidence type="ECO:0000313" key="6">
    <source>
        <dbReference type="EMBL" id="TDQ42898.1"/>
    </source>
</evidence>
<keyword evidence="2" id="KW-0238">DNA-binding</keyword>